<sequence>MIQKKIPFTIRKAKEEDLSQMQILFADTVNTICSKDYSQDQISAWISGIENRERWIQIIQKQITLIAENGDHLLGFVSFANQNHIDLLYVHKNYQNFGIAKTLFLEILNESNISKQKRLTADVSKTAAPFFHKMGFKITLEQKNDRNGVDLINYKMEKTID</sequence>
<dbReference type="PANTHER" id="PTHR43451:SF1">
    <property type="entry name" value="ACETYLTRANSFERASE"/>
    <property type="match status" value="1"/>
</dbReference>
<evidence type="ECO:0000259" key="1">
    <source>
        <dbReference type="PROSITE" id="PS51186"/>
    </source>
</evidence>
<dbReference type="CDD" id="cd04301">
    <property type="entry name" value="NAT_SF"/>
    <property type="match status" value="1"/>
</dbReference>
<dbReference type="PROSITE" id="PS51186">
    <property type="entry name" value="GNAT"/>
    <property type="match status" value="1"/>
</dbReference>
<accession>A0A2P2DXD8</accession>
<dbReference type="Gene3D" id="3.40.630.30">
    <property type="match status" value="1"/>
</dbReference>
<evidence type="ECO:0000313" key="2">
    <source>
        <dbReference type="EMBL" id="GBF49307.1"/>
    </source>
</evidence>
<dbReference type="InterPro" id="IPR016181">
    <property type="entry name" value="Acyl_CoA_acyltransferase"/>
</dbReference>
<evidence type="ECO:0000313" key="3">
    <source>
        <dbReference type="Proteomes" id="UP000245133"/>
    </source>
</evidence>
<name>A0A2P2DXD8_9LEPT</name>
<proteinExistence type="predicted"/>
<dbReference type="InterPro" id="IPR052564">
    <property type="entry name" value="N-acetyltrans/Recomb-assoc"/>
</dbReference>
<gene>
    <name evidence="2" type="ORF">LPTSP4_08180</name>
</gene>
<comment type="caution">
    <text evidence="2">The sequence shown here is derived from an EMBL/GenBank/DDBJ whole genome shotgun (WGS) entry which is preliminary data.</text>
</comment>
<dbReference type="InterPro" id="IPR000182">
    <property type="entry name" value="GNAT_dom"/>
</dbReference>
<protein>
    <submittedName>
        <fullName evidence="2">Alpha/beta hydrolase fold protein</fullName>
    </submittedName>
</protein>
<dbReference type="Proteomes" id="UP000245133">
    <property type="component" value="Unassembled WGS sequence"/>
</dbReference>
<dbReference type="Pfam" id="PF13673">
    <property type="entry name" value="Acetyltransf_10"/>
    <property type="match status" value="1"/>
</dbReference>
<dbReference type="PANTHER" id="PTHR43451">
    <property type="entry name" value="ACETYLTRANSFERASE (GNAT) FAMILY PROTEIN"/>
    <property type="match status" value="1"/>
</dbReference>
<reference evidence="2 3" key="1">
    <citation type="submission" date="2018-02" db="EMBL/GenBank/DDBJ databases">
        <title>Novel Leptospira species isolated from soil and water in Japan.</title>
        <authorList>
            <person name="Nakao R."/>
            <person name="Masuzawa T."/>
        </authorList>
    </citation>
    <scope>NUCLEOTIDE SEQUENCE [LARGE SCALE GENOMIC DNA]</scope>
    <source>
        <strain evidence="2 3">YH101</strain>
    </source>
</reference>
<keyword evidence="2" id="KW-0378">Hydrolase</keyword>
<keyword evidence="3" id="KW-1185">Reference proteome</keyword>
<dbReference type="EMBL" id="BFBB01000003">
    <property type="protein sequence ID" value="GBF49307.1"/>
    <property type="molecule type" value="Genomic_DNA"/>
</dbReference>
<organism evidence="2 3">
    <name type="scientific">Leptospira ryugenii</name>
    <dbReference type="NCBI Taxonomy" id="1917863"/>
    <lineage>
        <taxon>Bacteria</taxon>
        <taxon>Pseudomonadati</taxon>
        <taxon>Spirochaetota</taxon>
        <taxon>Spirochaetia</taxon>
        <taxon>Leptospirales</taxon>
        <taxon>Leptospiraceae</taxon>
        <taxon>Leptospira</taxon>
    </lineage>
</organism>
<dbReference type="OrthoDB" id="424368at2"/>
<dbReference type="GO" id="GO:0016747">
    <property type="term" value="F:acyltransferase activity, transferring groups other than amino-acyl groups"/>
    <property type="evidence" value="ECO:0007669"/>
    <property type="project" value="InterPro"/>
</dbReference>
<dbReference type="RefSeq" id="WP_108974083.1">
    <property type="nucleotide sequence ID" value="NZ_BFBB01000003.1"/>
</dbReference>
<dbReference type="GO" id="GO:0016787">
    <property type="term" value="F:hydrolase activity"/>
    <property type="evidence" value="ECO:0007669"/>
    <property type="project" value="UniProtKB-KW"/>
</dbReference>
<dbReference type="AlphaFoldDB" id="A0A2P2DXD8"/>
<dbReference type="SUPFAM" id="SSF55729">
    <property type="entry name" value="Acyl-CoA N-acyltransferases (Nat)"/>
    <property type="match status" value="1"/>
</dbReference>
<feature type="domain" description="N-acetyltransferase" evidence="1">
    <location>
        <begin position="8"/>
        <end position="161"/>
    </location>
</feature>